<reference evidence="6" key="1">
    <citation type="submission" date="2020-07" db="EMBL/GenBank/DDBJ databases">
        <title>Huge and variable diversity of episymbiotic CPR bacteria and DPANN archaea in groundwater ecosystems.</title>
        <authorList>
            <person name="He C.Y."/>
            <person name="Keren R."/>
            <person name="Whittaker M."/>
            <person name="Farag I.F."/>
            <person name="Doudna J."/>
            <person name="Cate J.H.D."/>
            <person name="Banfield J.F."/>
        </authorList>
    </citation>
    <scope>NUCLEOTIDE SEQUENCE</scope>
    <source>
        <strain evidence="6">NC_groundwater_972_Pr1_S-0.2um_49_27</strain>
    </source>
</reference>
<keyword evidence="4" id="KW-0812">Transmembrane</keyword>
<proteinExistence type="predicted"/>
<sequence length="199" mass="22128">MNQKIIYVMIGAAVVSGGILYASYYPAELASQFAKTATVYDESIKVSPGKAIKVAEVIDGDTIVLANGDHLRYIGMDTPEEVDPRKPVQCYAKEAADANRRLVQGKTIIFYRDVSEHDKYGRWLGYVYLLDGPDAKMNTFVNRTLVRSGFAFAYNYKPDTSKAALFKTDETAAKNDHLGLWAHCTVTRLSTGREQTNNL</sequence>
<protein>
    <submittedName>
        <fullName evidence="6">Thermonuclease family protein</fullName>
    </submittedName>
</protein>
<evidence type="ECO:0000313" key="7">
    <source>
        <dbReference type="Proteomes" id="UP000808388"/>
    </source>
</evidence>
<feature type="domain" description="TNase-like" evidence="5">
    <location>
        <begin position="53"/>
        <end position="183"/>
    </location>
</feature>
<evidence type="ECO:0000313" key="6">
    <source>
        <dbReference type="EMBL" id="MBI3627516.1"/>
    </source>
</evidence>
<evidence type="ECO:0000256" key="4">
    <source>
        <dbReference type="SAM" id="Phobius"/>
    </source>
</evidence>
<evidence type="ECO:0000256" key="2">
    <source>
        <dbReference type="ARBA" id="ARBA00022759"/>
    </source>
</evidence>
<evidence type="ECO:0000256" key="1">
    <source>
        <dbReference type="ARBA" id="ARBA00022722"/>
    </source>
</evidence>
<dbReference type="Proteomes" id="UP000808388">
    <property type="component" value="Unassembled WGS sequence"/>
</dbReference>
<accession>A0A9D6LR40</accession>
<dbReference type="SUPFAM" id="SSF50199">
    <property type="entry name" value="Staphylococcal nuclease"/>
    <property type="match status" value="1"/>
</dbReference>
<dbReference type="Gene3D" id="2.40.50.90">
    <property type="match status" value="1"/>
</dbReference>
<dbReference type="GO" id="GO:0004519">
    <property type="term" value="F:endonuclease activity"/>
    <property type="evidence" value="ECO:0007669"/>
    <property type="project" value="UniProtKB-KW"/>
</dbReference>
<dbReference type="InterPro" id="IPR035437">
    <property type="entry name" value="SNase_OB-fold_sf"/>
</dbReference>
<keyword evidence="3" id="KW-0378">Hydrolase</keyword>
<evidence type="ECO:0000256" key="3">
    <source>
        <dbReference type="ARBA" id="ARBA00022801"/>
    </source>
</evidence>
<dbReference type="GO" id="GO:0003676">
    <property type="term" value="F:nucleic acid binding"/>
    <property type="evidence" value="ECO:0007669"/>
    <property type="project" value="InterPro"/>
</dbReference>
<dbReference type="PANTHER" id="PTHR12302:SF3">
    <property type="entry name" value="SERINE_THREONINE-PROTEIN KINASE 31"/>
    <property type="match status" value="1"/>
</dbReference>
<dbReference type="InterPro" id="IPR016071">
    <property type="entry name" value="Staphylococal_nuclease_OB-fold"/>
</dbReference>
<dbReference type="GO" id="GO:0016787">
    <property type="term" value="F:hydrolase activity"/>
    <property type="evidence" value="ECO:0007669"/>
    <property type="project" value="UniProtKB-KW"/>
</dbReference>
<name>A0A9D6LR40_9BACT</name>
<dbReference type="SMART" id="SM00318">
    <property type="entry name" value="SNc"/>
    <property type="match status" value="1"/>
</dbReference>
<dbReference type="Pfam" id="PF00565">
    <property type="entry name" value="SNase"/>
    <property type="match status" value="1"/>
</dbReference>
<gene>
    <name evidence="6" type="ORF">HY220_02075</name>
</gene>
<keyword evidence="1" id="KW-0540">Nuclease</keyword>
<dbReference type="PANTHER" id="PTHR12302">
    <property type="entry name" value="EBNA2 BINDING PROTEIN P100"/>
    <property type="match status" value="1"/>
</dbReference>
<dbReference type="InterPro" id="IPR002071">
    <property type="entry name" value="Thermonucl_AS"/>
</dbReference>
<dbReference type="EMBL" id="JACQCQ010000009">
    <property type="protein sequence ID" value="MBI3627516.1"/>
    <property type="molecule type" value="Genomic_DNA"/>
</dbReference>
<evidence type="ECO:0000259" key="5">
    <source>
        <dbReference type="PROSITE" id="PS50830"/>
    </source>
</evidence>
<keyword evidence="4" id="KW-0472">Membrane</keyword>
<organism evidence="6 7">
    <name type="scientific">Candidatus Sungiibacteriota bacterium</name>
    <dbReference type="NCBI Taxonomy" id="2750080"/>
    <lineage>
        <taxon>Bacteria</taxon>
        <taxon>Candidatus Sungiibacteriota</taxon>
    </lineage>
</organism>
<keyword evidence="4" id="KW-1133">Transmembrane helix</keyword>
<dbReference type="PROSITE" id="PS50830">
    <property type="entry name" value="TNASE_3"/>
    <property type="match status" value="1"/>
</dbReference>
<feature type="transmembrane region" description="Helical" evidence="4">
    <location>
        <begin position="6"/>
        <end position="25"/>
    </location>
</feature>
<dbReference type="AlphaFoldDB" id="A0A9D6LR40"/>
<comment type="caution">
    <text evidence="6">The sequence shown here is derived from an EMBL/GenBank/DDBJ whole genome shotgun (WGS) entry which is preliminary data.</text>
</comment>
<dbReference type="PROSITE" id="PS01284">
    <property type="entry name" value="TNASE_2"/>
    <property type="match status" value="1"/>
</dbReference>
<keyword evidence="2" id="KW-0255">Endonuclease</keyword>